<keyword evidence="3" id="KW-0812">Transmembrane</keyword>
<sequence>MSLFSPVSLQDSTFSTVNSYVGGSVTLPCRYENKLQSTDVYWRYNASRKVLSIINGKPSPEEQDKIFSNRTKSFPSEYSEGNYSVELKDLQLTHAGNYTCFIQDSNEEKKIQLFPEKQTPSQRNSCMKTESPKIFLTALLGLTLHLI</sequence>
<evidence type="ECO:0000256" key="3">
    <source>
        <dbReference type="ARBA" id="ARBA00022692"/>
    </source>
</evidence>
<gene>
    <name evidence="12" type="ORF">H4Q32_029501</name>
</gene>
<evidence type="ECO:0000256" key="9">
    <source>
        <dbReference type="ARBA" id="ARBA00023180"/>
    </source>
</evidence>
<proteinExistence type="predicted"/>
<keyword evidence="8" id="KW-0675">Receptor</keyword>
<evidence type="ECO:0000256" key="2">
    <source>
        <dbReference type="ARBA" id="ARBA00022475"/>
    </source>
</evidence>
<keyword evidence="9" id="KW-0325">Glycoprotein</keyword>
<keyword evidence="6" id="KW-0472">Membrane</keyword>
<dbReference type="Pfam" id="PF07686">
    <property type="entry name" value="V-set"/>
    <property type="match status" value="1"/>
</dbReference>
<evidence type="ECO:0000256" key="10">
    <source>
        <dbReference type="ARBA" id="ARBA00023319"/>
    </source>
</evidence>
<dbReference type="Proteomes" id="UP000830375">
    <property type="component" value="Unassembled WGS sequence"/>
</dbReference>
<reference evidence="12 13" key="1">
    <citation type="submission" date="2022-01" db="EMBL/GenBank/DDBJ databases">
        <title>A high-quality chromosome-level genome assembly of rohu carp, Labeo rohita.</title>
        <authorList>
            <person name="Arick M.A. II"/>
            <person name="Hsu C.-Y."/>
            <person name="Magbanua Z."/>
            <person name="Pechanova O."/>
            <person name="Grover C."/>
            <person name="Miller E."/>
            <person name="Thrash A."/>
            <person name="Ezzel L."/>
            <person name="Alam S."/>
            <person name="Benzie J."/>
            <person name="Hamilton M."/>
            <person name="Karsi A."/>
            <person name="Lawrence M.L."/>
            <person name="Peterson D.G."/>
        </authorList>
    </citation>
    <scope>NUCLEOTIDE SEQUENCE [LARGE SCALE GENOMIC DNA]</scope>
    <source>
        <strain evidence="13">BAU-BD-2019</strain>
        <tissue evidence="12">Blood</tissue>
    </source>
</reference>
<keyword evidence="2" id="KW-1003">Cell membrane</keyword>
<protein>
    <submittedName>
        <fullName evidence="12">V-set domain-containing T-cell activation inhibitor 1</fullName>
    </submittedName>
</protein>
<dbReference type="PANTHER" id="PTHR25466">
    <property type="entry name" value="T-LYMPHOCYTE ACTIVATION ANTIGEN"/>
    <property type="match status" value="1"/>
</dbReference>
<evidence type="ECO:0000313" key="12">
    <source>
        <dbReference type="EMBL" id="KAI2645526.1"/>
    </source>
</evidence>
<keyword evidence="4" id="KW-0732">Signal</keyword>
<accession>A0ABQ8L5Q6</accession>
<dbReference type="InterPro" id="IPR036179">
    <property type="entry name" value="Ig-like_dom_sf"/>
</dbReference>
<evidence type="ECO:0000256" key="5">
    <source>
        <dbReference type="ARBA" id="ARBA00022989"/>
    </source>
</evidence>
<dbReference type="PROSITE" id="PS50835">
    <property type="entry name" value="IG_LIKE"/>
    <property type="match status" value="1"/>
</dbReference>
<dbReference type="Gene3D" id="2.60.40.10">
    <property type="entry name" value="Immunoglobulins"/>
    <property type="match status" value="1"/>
</dbReference>
<dbReference type="SMART" id="SM00409">
    <property type="entry name" value="IG"/>
    <property type="match status" value="1"/>
</dbReference>
<dbReference type="InterPro" id="IPR013106">
    <property type="entry name" value="Ig_V-set"/>
</dbReference>
<organism evidence="12 13">
    <name type="scientific">Labeo rohita</name>
    <name type="common">Indian major carp</name>
    <name type="synonym">Cyprinus rohita</name>
    <dbReference type="NCBI Taxonomy" id="84645"/>
    <lineage>
        <taxon>Eukaryota</taxon>
        <taxon>Metazoa</taxon>
        <taxon>Chordata</taxon>
        <taxon>Craniata</taxon>
        <taxon>Vertebrata</taxon>
        <taxon>Euteleostomi</taxon>
        <taxon>Actinopterygii</taxon>
        <taxon>Neopterygii</taxon>
        <taxon>Teleostei</taxon>
        <taxon>Ostariophysi</taxon>
        <taxon>Cypriniformes</taxon>
        <taxon>Cyprinidae</taxon>
        <taxon>Labeoninae</taxon>
        <taxon>Labeonini</taxon>
        <taxon>Labeo</taxon>
    </lineage>
</organism>
<evidence type="ECO:0000256" key="4">
    <source>
        <dbReference type="ARBA" id="ARBA00022729"/>
    </source>
</evidence>
<evidence type="ECO:0000256" key="8">
    <source>
        <dbReference type="ARBA" id="ARBA00023170"/>
    </source>
</evidence>
<dbReference type="InterPro" id="IPR051713">
    <property type="entry name" value="T-cell_Activation_Regulation"/>
</dbReference>
<evidence type="ECO:0000256" key="1">
    <source>
        <dbReference type="ARBA" id="ARBA00004251"/>
    </source>
</evidence>
<evidence type="ECO:0000256" key="6">
    <source>
        <dbReference type="ARBA" id="ARBA00023136"/>
    </source>
</evidence>
<evidence type="ECO:0000259" key="11">
    <source>
        <dbReference type="PROSITE" id="PS50835"/>
    </source>
</evidence>
<keyword evidence="10" id="KW-0393">Immunoglobulin domain</keyword>
<feature type="domain" description="Ig-like" evidence="11">
    <location>
        <begin position="6"/>
        <end position="112"/>
    </location>
</feature>
<evidence type="ECO:0000313" key="13">
    <source>
        <dbReference type="Proteomes" id="UP000830375"/>
    </source>
</evidence>
<dbReference type="InterPro" id="IPR003599">
    <property type="entry name" value="Ig_sub"/>
</dbReference>
<dbReference type="PANTHER" id="PTHR25466:SF14">
    <property type="entry name" value="BUTYROPHILIN SUBFAMILY 2 MEMBER A2-LIKE-RELATED"/>
    <property type="match status" value="1"/>
</dbReference>
<evidence type="ECO:0000256" key="7">
    <source>
        <dbReference type="ARBA" id="ARBA00023157"/>
    </source>
</evidence>
<keyword evidence="7" id="KW-1015">Disulfide bond</keyword>
<keyword evidence="5" id="KW-1133">Transmembrane helix</keyword>
<name>A0ABQ8L5Q6_LABRO</name>
<comment type="caution">
    <text evidence="12">The sequence shown here is derived from an EMBL/GenBank/DDBJ whole genome shotgun (WGS) entry which is preliminary data.</text>
</comment>
<dbReference type="InterPro" id="IPR007110">
    <property type="entry name" value="Ig-like_dom"/>
</dbReference>
<dbReference type="EMBL" id="JACTAM010002211">
    <property type="protein sequence ID" value="KAI2645526.1"/>
    <property type="molecule type" value="Genomic_DNA"/>
</dbReference>
<keyword evidence="13" id="KW-1185">Reference proteome</keyword>
<dbReference type="SUPFAM" id="SSF48726">
    <property type="entry name" value="Immunoglobulin"/>
    <property type="match status" value="1"/>
</dbReference>
<dbReference type="InterPro" id="IPR013783">
    <property type="entry name" value="Ig-like_fold"/>
</dbReference>
<comment type="subcellular location">
    <subcellularLocation>
        <location evidence="1">Cell membrane</location>
        <topology evidence="1">Single-pass type I membrane protein</topology>
    </subcellularLocation>
</comment>